<feature type="domain" description="TonB-dependent receptor plug" evidence="11">
    <location>
        <begin position="62"/>
        <end position="152"/>
    </location>
</feature>
<dbReference type="InterPro" id="IPR039426">
    <property type="entry name" value="TonB-dep_rcpt-like"/>
</dbReference>
<evidence type="ECO:0000256" key="4">
    <source>
        <dbReference type="ARBA" id="ARBA00022692"/>
    </source>
</evidence>
<keyword evidence="7 8" id="KW-0998">Cell outer membrane</keyword>
<dbReference type="EMBL" id="UGUA01000002">
    <property type="protein sequence ID" value="SUC35499.1"/>
    <property type="molecule type" value="Genomic_DNA"/>
</dbReference>
<evidence type="ECO:0000256" key="1">
    <source>
        <dbReference type="ARBA" id="ARBA00004571"/>
    </source>
</evidence>
<dbReference type="Proteomes" id="UP000255129">
    <property type="component" value="Unassembled WGS sequence"/>
</dbReference>
<sequence>MKVKAIVAIQIATGLSMGVISVSAYSSLREQVGNIQVQDKTDTIKLRDQKGSDDQYDRDESNIYISKEAVERYKGTNPADVLNHGVGVYSGDARNSGALDPNVRGIQGQGRVPVTVDGTEQAITVWRGYNGANNRNYVDPNMISSITVVKSPMLDRDIRTSIGGGVSVKTLSIDDVVPSDERFAIDLKLETRTNSTKPRINQLHLGSDYRDDSELMDSLVNHYNDSLSLVMFRDPETAIEPDQPGSSNFFNLKDSAMRVALGLRQEKFNLLFAYSHRNQGNYFAGRHGANYFREPIITRDNRYPAKTLDPNIPFVANVYLPTKEVGNTSSNIETFLQKMNMQLSESQNISLGYVHTKSHYGEIMPSQIRFHDLAGEIPQWPLANLSLGSFYVNYGFKPRDQPLLDFQLSYWLTKMDLNSNTAGAIPRQAIEYDWSTDMTYRNPYINGKLVDGIKLNQLNDRQGISLSNKTQLMPSFDVTFIGNFIDERIKSHDDIYDPNTEVPKYNVFRAIPREGKRQEYSGAIKLDWRPTDWLNVNAGIQYQNYWSRDLLRERRLKAKDTRFAVHKVPQAMNFEYSRPFTEEEARKVKKYVDSKGRTFEGYNETGLWPDSSMGVSKIEWFIAEALSAPEYSLKKAEHYYTIEEEYEGFRIIGSEYIKWRVDEDGKLTAENNPFYNGEIDLSEEVIDPISQKKVKAIIAYRAPNKEWDEILVSEDEKYKNPGKRINSAWSPSIGGSVYLSDNDRVFARYAETVRMPSIFEDTIGFSGAGDGVIRTRSFKPERSHTFEIGYVRNLQSWLNAENAADFRINYYHNIIDNAFDRDGNLVFSQMDKHRTAGLEVLARYDNGRFFGDLGIDYRLKNEVCDNASMTRLDPLNKFNASVCTEGGFPHGYLRTQLQPKYSIHTNVGMRFFNESLEVGGRVRYHAKTENKDEANMIRRFGPSYAPLNNNPMSWNAVFVTDAYVTYQVNKNLLVELLASNVLNEYYIDPLTRSMMPAPGRSLRLSVTSHF</sequence>
<evidence type="ECO:0000256" key="7">
    <source>
        <dbReference type="ARBA" id="ARBA00023237"/>
    </source>
</evidence>
<dbReference type="OrthoDB" id="6046653at2"/>
<keyword evidence="2 8" id="KW-0813">Transport</keyword>
<evidence type="ECO:0000256" key="3">
    <source>
        <dbReference type="ARBA" id="ARBA00022452"/>
    </source>
</evidence>
<comment type="similarity">
    <text evidence="8 9">Belongs to the TonB-dependent receptor family.</text>
</comment>
<dbReference type="PANTHER" id="PTHR30442:SF0">
    <property type="entry name" value="FE(3+) DICITRATE TRANSPORT PROTEIN FECA"/>
    <property type="match status" value="1"/>
</dbReference>
<dbReference type="PROSITE" id="PS52016">
    <property type="entry name" value="TONB_DEPENDENT_REC_3"/>
    <property type="match status" value="1"/>
</dbReference>
<evidence type="ECO:0000259" key="10">
    <source>
        <dbReference type="Pfam" id="PF00593"/>
    </source>
</evidence>
<dbReference type="RefSeq" id="WP_115164291.1">
    <property type="nucleotide sequence ID" value="NZ_UGUA01000002.1"/>
</dbReference>
<organism evidence="12 13">
    <name type="scientific">Providencia rustigianii</name>
    <dbReference type="NCBI Taxonomy" id="158850"/>
    <lineage>
        <taxon>Bacteria</taxon>
        <taxon>Pseudomonadati</taxon>
        <taxon>Pseudomonadota</taxon>
        <taxon>Gammaproteobacteria</taxon>
        <taxon>Enterobacterales</taxon>
        <taxon>Morganellaceae</taxon>
        <taxon>Providencia</taxon>
    </lineage>
</organism>
<dbReference type="PANTHER" id="PTHR30442">
    <property type="entry name" value="IRON III DICITRATE TRANSPORT PROTEIN FECA"/>
    <property type="match status" value="1"/>
</dbReference>
<dbReference type="SUPFAM" id="SSF56935">
    <property type="entry name" value="Porins"/>
    <property type="match status" value="1"/>
</dbReference>
<proteinExistence type="inferred from homology"/>
<dbReference type="Pfam" id="PF07715">
    <property type="entry name" value="Plug"/>
    <property type="match status" value="1"/>
</dbReference>
<keyword evidence="4 8" id="KW-0812">Transmembrane</keyword>
<evidence type="ECO:0000313" key="12">
    <source>
        <dbReference type="EMBL" id="SUC35499.1"/>
    </source>
</evidence>
<reference evidence="12 13" key="1">
    <citation type="submission" date="2018-06" db="EMBL/GenBank/DDBJ databases">
        <authorList>
            <consortium name="Pathogen Informatics"/>
            <person name="Doyle S."/>
        </authorList>
    </citation>
    <scope>NUCLEOTIDE SEQUENCE [LARGE SCALE GENOMIC DNA]</scope>
    <source>
        <strain evidence="12 13">NCTC12026</strain>
    </source>
</reference>
<keyword evidence="12" id="KW-0675">Receptor</keyword>
<dbReference type="Pfam" id="PF00593">
    <property type="entry name" value="TonB_dep_Rec_b-barrel"/>
    <property type="match status" value="1"/>
</dbReference>
<evidence type="ECO:0000313" key="13">
    <source>
        <dbReference type="Proteomes" id="UP000255129"/>
    </source>
</evidence>
<dbReference type="InterPro" id="IPR012910">
    <property type="entry name" value="Plug_dom"/>
</dbReference>
<evidence type="ECO:0000256" key="8">
    <source>
        <dbReference type="PROSITE-ProRule" id="PRU01360"/>
    </source>
</evidence>
<feature type="domain" description="TonB-dependent receptor-like beta-barrel" evidence="10">
    <location>
        <begin position="721"/>
        <end position="976"/>
    </location>
</feature>
<dbReference type="Gene3D" id="2.170.130.10">
    <property type="entry name" value="TonB-dependent receptor, plug domain"/>
    <property type="match status" value="1"/>
</dbReference>
<dbReference type="InterPro" id="IPR036942">
    <property type="entry name" value="Beta-barrel_TonB_sf"/>
</dbReference>
<keyword evidence="3 8" id="KW-1134">Transmembrane beta strand</keyword>
<evidence type="ECO:0000256" key="6">
    <source>
        <dbReference type="ARBA" id="ARBA00023136"/>
    </source>
</evidence>
<evidence type="ECO:0000256" key="9">
    <source>
        <dbReference type="RuleBase" id="RU003357"/>
    </source>
</evidence>
<name>A0A379G392_9GAMM</name>
<dbReference type="InterPro" id="IPR000531">
    <property type="entry name" value="Beta-barrel_TonB"/>
</dbReference>
<dbReference type="AlphaFoldDB" id="A0A379G392"/>
<evidence type="ECO:0000256" key="5">
    <source>
        <dbReference type="ARBA" id="ARBA00023077"/>
    </source>
</evidence>
<protein>
    <submittedName>
        <fullName evidence="12">Probable TonB-dependent receptor NMB1497</fullName>
    </submittedName>
</protein>
<keyword evidence="6 8" id="KW-0472">Membrane</keyword>
<dbReference type="GO" id="GO:0009279">
    <property type="term" value="C:cell outer membrane"/>
    <property type="evidence" value="ECO:0007669"/>
    <property type="project" value="UniProtKB-SubCell"/>
</dbReference>
<dbReference type="InterPro" id="IPR037066">
    <property type="entry name" value="Plug_dom_sf"/>
</dbReference>
<accession>A0A379G392</accession>
<evidence type="ECO:0000259" key="11">
    <source>
        <dbReference type="Pfam" id="PF07715"/>
    </source>
</evidence>
<dbReference type="GO" id="GO:0033214">
    <property type="term" value="P:siderophore-iron import into cell"/>
    <property type="evidence" value="ECO:0007669"/>
    <property type="project" value="TreeGrafter"/>
</dbReference>
<evidence type="ECO:0000256" key="2">
    <source>
        <dbReference type="ARBA" id="ARBA00022448"/>
    </source>
</evidence>
<keyword evidence="5 9" id="KW-0798">TonB box</keyword>
<gene>
    <name evidence="12" type="ORF">NCTC12026_01896</name>
</gene>
<comment type="subcellular location">
    <subcellularLocation>
        <location evidence="1 8">Cell outer membrane</location>
        <topology evidence="1 8">Multi-pass membrane protein</topology>
    </subcellularLocation>
</comment>
<dbReference type="Gene3D" id="2.40.170.20">
    <property type="entry name" value="TonB-dependent receptor, beta-barrel domain"/>
    <property type="match status" value="2"/>
</dbReference>